<accession>A0A225UZ39</accession>
<comment type="domain">
    <text evidence="5">The RxLR-dEER motif acts to carry the protein into the host cell cytoplasm through binding to cell surface phosphatidylinositol-3-phosphate.</text>
</comment>
<dbReference type="Pfam" id="PF18634">
    <property type="entry name" value="RXLR_WY"/>
    <property type="match status" value="1"/>
</dbReference>
<comment type="function">
    <text evidence="5">Effector that suppresses plant defense responses during pathogen infection.</text>
</comment>
<dbReference type="InterPro" id="IPR031825">
    <property type="entry name" value="RXLR"/>
</dbReference>
<evidence type="ECO:0000256" key="4">
    <source>
        <dbReference type="ARBA" id="ARBA00022729"/>
    </source>
</evidence>
<evidence type="ECO:0000259" key="6">
    <source>
        <dbReference type="Pfam" id="PF18634"/>
    </source>
</evidence>
<name>A0A225UZ39_9STRA</name>
<feature type="chain" id="PRO_5044971979" description="RxLR effector protein" evidence="5">
    <location>
        <begin position="24"/>
        <end position="176"/>
    </location>
</feature>
<evidence type="ECO:0000313" key="8">
    <source>
        <dbReference type="Proteomes" id="UP000198211"/>
    </source>
</evidence>
<gene>
    <name evidence="7" type="ORF">PHMEG_00030871</name>
</gene>
<evidence type="ECO:0000256" key="2">
    <source>
        <dbReference type="ARBA" id="ARBA00010400"/>
    </source>
</evidence>
<comment type="subcellular location">
    <subcellularLocation>
        <location evidence="1 5">Secreted</location>
    </subcellularLocation>
</comment>
<evidence type="ECO:0000313" key="7">
    <source>
        <dbReference type="EMBL" id="OWY98380.1"/>
    </source>
</evidence>
<evidence type="ECO:0000256" key="5">
    <source>
        <dbReference type="RuleBase" id="RU367124"/>
    </source>
</evidence>
<keyword evidence="8" id="KW-1185">Reference proteome</keyword>
<sequence length="176" mass="20146">MCSIYIVVLTTILFLVSCSVTAAIPDIPRLARLPNMADTAATTRFLRGYDTDGNVDNEGVNIEERGPTLDKIFNIPILKAALRISLRKSETPEKVLKQFLDRRYTLKENYMLVWTEYVLQFRKKLGPQWAPDAYVIKILKETIPDINLPKLFQAMEKNPNLQSFAKDLQKEADKLV</sequence>
<feature type="signal peptide" evidence="5">
    <location>
        <begin position="1"/>
        <end position="23"/>
    </location>
</feature>
<keyword evidence="3 5" id="KW-0964">Secreted</keyword>
<proteinExistence type="inferred from homology"/>
<keyword evidence="4 5" id="KW-0732">Signal</keyword>
<organism evidence="7 8">
    <name type="scientific">Phytophthora megakarya</name>
    <dbReference type="NCBI Taxonomy" id="4795"/>
    <lineage>
        <taxon>Eukaryota</taxon>
        <taxon>Sar</taxon>
        <taxon>Stramenopiles</taxon>
        <taxon>Oomycota</taxon>
        <taxon>Peronosporomycetes</taxon>
        <taxon>Peronosporales</taxon>
        <taxon>Peronosporaceae</taxon>
        <taxon>Phytophthora</taxon>
    </lineage>
</organism>
<dbReference type="Pfam" id="PF16810">
    <property type="entry name" value="RXLR"/>
    <property type="match status" value="1"/>
</dbReference>
<evidence type="ECO:0000256" key="1">
    <source>
        <dbReference type="ARBA" id="ARBA00004613"/>
    </source>
</evidence>
<dbReference type="EMBL" id="NBNE01009468">
    <property type="protein sequence ID" value="OWY98380.1"/>
    <property type="molecule type" value="Genomic_DNA"/>
</dbReference>
<dbReference type="AlphaFoldDB" id="A0A225UZ39"/>
<evidence type="ECO:0000256" key="3">
    <source>
        <dbReference type="ARBA" id="ARBA00022525"/>
    </source>
</evidence>
<reference evidence="8" key="1">
    <citation type="submission" date="2017-03" db="EMBL/GenBank/DDBJ databases">
        <title>Phytopthora megakarya and P. palmivora, two closely related causual agents of cacao black pod achieved similar genome size and gene model numbers by different mechanisms.</title>
        <authorList>
            <person name="Ali S."/>
            <person name="Shao J."/>
            <person name="Larry D.J."/>
            <person name="Kronmiller B."/>
            <person name="Shen D."/>
            <person name="Strem M.D."/>
            <person name="Melnick R.L."/>
            <person name="Guiltinan M.J."/>
            <person name="Tyler B.M."/>
            <person name="Meinhardt L.W."/>
            <person name="Bailey B.A."/>
        </authorList>
    </citation>
    <scope>NUCLEOTIDE SEQUENCE [LARGE SCALE GENOMIC DNA]</scope>
    <source>
        <strain evidence="8">zdho120</strain>
    </source>
</reference>
<protein>
    <recommendedName>
        <fullName evidence="5">RxLR effector protein</fullName>
    </recommendedName>
</protein>
<feature type="domain" description="RXLR phytopathogen effector protein WY-domain" evidence="6">
    <location>
        <begin position="120"/>
        <end position="170"/>
    </location>
</feature>
<comment type="similarity">
    <text evidence="2 5">Belongs to the RxLR effector family.</text>
</comment>
<comment type="caution">
    <text evidence="7">The sequence shown here is derived from an EMBL/GenBank/DDBJ whole genome shotgun (WGS) entry which is preliminary data.</text>
</comment>
<dbReference type="InterPro" id="IPR040786">
    <property type="entry name" value="RXLR_WY"/>
</dbReference>
<dbReference type="Proteomes" id="UP000198211">
    <property type="component" value="Unassembled WGS sequence"/>
</dbReference>